<dbReference type="InterPro" id="IPR018181">
    <property type="entry name" value="Heat_shock_70_CS"/>
</dbReference>
<evidence type="ECO:0000256" key="3">
    <source>
        <dbReference type="ARBA" id="ARBA00022741"/>
    </source>
</evidence>
<proteinExistence type="inferred from homology"/>
<dbReference type="SUPFAM" id="SSF53067">
    <property type="entry name" value="Actin-like ATPase domain"/>
    <property type="match status" value="2"/>
</dbReference>
<keyword evidence="9" id="KW-1185">Reference proteome</keyword>
<reference evidence="8 9" key="1">
    <citation type="submission" date="2019-11" db="EMBL/GenBank/DDBJ databases">
        <title>Gordonia sp. nov., a novel actinobacterium isolated from mangrove soil in Hainan.</title>
        <authorList>
            <person name="Huang X."/>
            <person name="Xie Y."/>
            <person name="Chu X."/>
            <person name="Xiao K."/>
        </authorList>
    </citation>
    <scope>NUCLEOTIDE SEQUENCE [LARGE SCALE GENOMIC DNA]</scope>
    <source>
        <strain evidence="8 9">HNM0687</strain>
    </source>
</reference>
<organism evidence="8 9">
    <name type="scientific">Gordonia mangrovi</name>
    <dbReference type="NCBI Taxonomy" id="2665643"/>
    <lineage>
        <taxon>Bacteria</taxon>
        <taxon>Bacillati</taxon>
        <taxon>Actinomycetota</taxon>
        <taxon>Actinomycetes</taxon>
        <taxon>Mycobacteriales</taxon>
        <taxon>Gordoniaceae</taxon>
        <taxon>Gordonia</taxon>
    </lineage>
</organism>
<keyword evidence="3 7" id="KW-0547">Nucleotide-binding</keyword>
<dbReference type="GO" id="GO:0005524">
    <property type="term" value="F:ATP binding"/>
    <property type="evidence" value="ECO:0007669"/>
    <property type="project" value="UniProtKB-KW"/>
</dbReference>
<keyword evidence="5" id="KW-0346">Stress response</keyword>
<comment type="similarity">
    <text evidence="1 7">Belongs to the heat shock protein 70 family.</text>
</comment>
<evidence type="ECO:0000256" key="6">
    <source>
        <dbReference type="ARBA" id="ARBA00023186"/>
    </source>
</evidence>
<dbReference type="Gene3D" id="2.60.34.10">
    <property type="entry name" value="Substrate Binding Domain Of DNAk, Chain A, domain 1"/>
    <property type="match status" value="1"/>
</dbReference>
<evidence type="ECO:0000256" key="4">
    <source>
        <dbReference type="ARBA" id="ARBA00022840"/>
    </source>
</evidence>
<dbReference type="PANTHER" id="PTHR19375">
    <property type="entry name" value="HEAT SHOCK PROTEIN 70KDA"/>
    <property type="match status" value="1"/>
</dbReference>
<keyword evidence="4 7" id="KW-0067">ATP-binding</keyword>
<dbReference type="Gene3D" id="3.90.640.10">
    <property type="entry name" value="Actin, Chain A, domain 4"/>
    <property type="match status" value="1"/>
</dbReference>
<dbReference type="InterPro" id="IPR013126">
    <property type="entry name" value="Hsp_70_fam"/>
</dbReference>
<evidence type="ECO:0000256" key="2">
    <source>
        <dbReference type="ARBA" id="ARBA00022553"/>
    </source>
</evidence>
<evidence type="ECO:0000256" key="1">
    <source>
        <dbReference type="ARBA" id="ARBA00007381"/>
    </source>
</evidence>
<comment type="caution">
    <text evidence="8">The sequence shown here is derived from an EMBL/GenBank/DDBJ whole genome shotgun (WGS) entry which is preliminary data.</text>
</comment>
<keyword evidence="2" id="KW-0597">Phosphoprotein</keyword>
<keyword evidence="6" id="KW-0143">Chaperone</keyword>
<dbReference type="AlphaFoldDB" id="A0A6L7GJP4"/>
<accession>A0A6L7GJP4</accession>
<dbReference type="PRINTS" id="PR00301">
    <property type="entry name" value="HEATSHOCK70"/>
</dbReference>
<protein>
    <submittedName>
        <fullName evidence="8">Hsp70 family protein</fullName>
    </submittedName>
</protein>
<dbReference type="SUPFAM" id="SSF100920">
    <property type="entry name" value="Heat shock protein 70kD (HSP70), peptide-binding domain"/>
    <property type="match status" value="1"/>
</dbReference>
<dbReference type="EMBL" id="WMBR01000001">
    <property type="protein sequence ID" value="MXP20149.1"/>
    <property type="molecule type" value="Genomic_DNA"/>
</dbReference>
<dbReference type="Gene3D" id="3.30.420.40">
    <property type="match status" value="2"/>
</dbReference>
<evidence type="ECO:0000313" key="8">
    <source>
        <dbReference type="EMBL" id="MXP20149.1"/>
    </source>
</evidence>
<sequence>MGSVVGIDLGTTNSAVAVLGHDGLPTIIHNREGDNTTPSAVLFDDGEVTVGKQAKNAETSLPNSVVRFVKRHMGNPDYRFMPDRTEREYGPEAISSFILRFLVDDASDFLGEEVVDVVITVPAYFGDAERTATRQAGEIAGLNVLQVINEPTAAALSFGLKGTYSGKVLVYDLGGGTFDATLMDISANNFRVLASAGDRNLGGFDFDNELIRLVSDRYRELGGTVDTEDYRQIALIREQAEAAKHRLSTSEKAKVRIGSESVTIVRDEFDRAIADLVTRTRYILEDVMDQAGLSYGDVDKLLLVGGSTRMKIIERSVREWTGLEPDKSIHPDEAVALGAAIVAELRSAAESGKAPAVRATVEDVVAQGLGVAVVSDDGSKMLNSVVVEPNTHVPNRIKASSFATVGATRQIRLQITEGDENGVELQYVKVLGESLLCLDYDLPARAPLNVVFVVNEDSTVEVELHDSANEMLIGQMAVHRNSNLKQVDVVALRKQSREVVVQ</sequence>
<dbReference type="CDD" id="cd24029">
    <property type="entry name" value="ASKHA_NBD_HSP70_DnaK_HscA_HscC"/>
    <property type="match status" value="1"/>
</dbReference>
<evidence type="ECO:0000256" key="5">
    <source>
        <dbReference type="ARBA" id="ARBA00023016"/>
    </source>
</evidence>
<dbReference type="InterPro" id="IPR029047">
    <property type="entry name" value="HSP70_peptide-bd_sf"/>
</dbReference>
<dbReference type="InterPro" id="IPR043129">
    <property type="entry name" value="ATPase_NBD"/>
</dbReference>
<gene>
    <name evidence="8" type="ORF">GIY30_02030</name>
</gene>
<evidence type="ECO:0000256" key="7">
    <source>
        <dbReference type="RuleBase" id="RU003322"/>
    </source>
</evidence>
<evidence type="ECO:0000313" key="9">
    <source>
        <dbReference type="Proteomes" id="UP000475545"/>
    </source>
</evidence>
<dbReference type="Proteomes" id="UP000475545">
    <property type="component" value="Unassembled WGS sequence"/>
</dbReference>
<dbReference type="GO" id="GO:0140662">
    <property type="term" value="F:ATP-dependent protein folding chaperone"/>
    <property type="evidence" value="ECO:0007669"/>
    <property type="project" value="InterPro"/>
</dbReference>
<dbReference type="FunFam" id="3.30.420.40:FF:000071">
    <property type="entry name" value="Molecular chaperone DnaK"/>
    <property type="match status" value="1"/>
</dbReference>
<dbReference type="PROSITE" id="PS00329">
    <property type="entry name" value="HSP70_2"/>
    <property type="match status" value="1"/>
</dbReference>
<dbReference type="Pfam" id="PF00012">
    <property type="entry name" value="HSP70"/>
    <property type="match status" value="1"/>
</dbReference>
<name>A0A6L7GJP4_9ACTN</name>
<dbReference type="PROSITE" id="PS00297">
    <property type="entry name" value="HSP70_1"/>
    <property type="match status" value="1"/>
</dbReference>